<accession>A0ABQ5CQU9</accession>
<sequence length="140" mass="16115">MLVSPEGKEYTYAFEFETTNNKAEYEALLTGLRIAADMKIEDLSIFVESQLVANQVQGLFEARQPMIKQYLEKTKELLRSFNSYTVEHVRRDQNKKPDALSKLASMTFLRLAKEVLVEVLPEKLIVQKEVADIIKEEGEN</sequence>
<gene>
    <name evidence="2" type="ORF">Tco_0909741</name>
</gene>
<protein>
    <submittedName>
        <fullName evidence="2">Reverse transcriptase domain-containing protein</fullName>
    </submittedName>
</protein>
<keyword evidence="2" id="KW-0808">Transferase</keyword>
<feature type="domain" description="RNase H type-1" evidence="1">
    <location>
        <begin position="17"/>
        <end position="103"/>
    </location>
</feature>
<proteinExistence type="predicted"/>
<name>A0ABQ5CQU9_9ASTR</name>
<evidence type="ECO:0000259" key="1">
    <source>
        <dbReference type="Pfam" id="PF13456"/>
    </source>
</evidence>
<dbReference type="GO" id="GO:0003964">
    <property type="term" value="F:RNA-directed DNA polymerase activity"/>
    <property type="evidence" value="ECO:0007669"/>
    <property type="project" value="UniProtKB-KW"/>
</dbReference>
<dbReference type="InterPro" id="IPR012337">
    <property type="entry name" value="RNaseH-like_sf"/>
</dbReference>
<dbReference type="InterPro" id="IPR002156">
    <property type="entry name" value="RNaseH_domain"/>
</dbReference>
<keyword evidence="2" id="KW-0695">RNA-directed DNA polymerase</keyword>
<dbReference type="PANTHER" id="PTHR48475">
    <property type="entry name" value="RIBONUCLEASE H"/>
    <property type="match status" value="1"/>
</dbReference>
<dbReference type="InterPro" id="IPR036397">
    <property type="entry name" value="RNaseH_sf"/>
</dbReference>
<dbReference type="CDD" id="cd09279">
    <property type="entry name" value="RNase_HI_like"/>
    <property type="match status" value="1"/>
</dbReference>
<evidence type="ECO:0000313" key="2">
    <source>
        <dbReference type="EMBL" id="GJT29466.1"/>
    </source>
</evidence>
<dbReference type="PANTHER" id="PTHR48475:SF2">
    <property type="entry name" value="RIBONUCLEASE H"/>
    <property type="match status" value="1"/>
</dbReference>
<comment type="caution">
    <text evidence="2">The sequence shown here is derived from an EMBL/GenBank/DDBJ whole genome shotgun (WGS) entry which is preliminary data.</text>
</comment>
<dbReference type="Pfam" id="PF13456">
    <property type="entry name" value="RVT_3"/>
    <property type="match status" value="1"/>
</dbReference>
<keyword evidence="2" id="KW-0548">Nucleotidyltransferase</keyword>
<keyword evidence="3" id="KW-1185">Reference proteome</keyword>
<reference evidence="2" key="2">
    <citation type="submission" date="2022-01" db="EMBL/GenBank/DDBJ databases">
        <authorList>
            <person name="Yamashiro T."/>
            <person name="Shiraishi A."/>
            <person name="Satake H."/>
            <person name="Nakayama K."/>
        </authorList>
    </citation>
    <scope>NUCLEOTIDE SEQUENCE</scope>
</reference>
<reference evidence="2" key="1">
    <citation type="journal article" date="2022" name="Int. J. Mol. Sci.">
        <title>Draft Genome of Tanacetum Coccineum: Genomic Comparison of Closely Related Tanacetum-Family Plants.</title>
        <authorList>
            <person name="Yamashiro T."/>
            <person name="Shiraishi A."/>
            <person name="Nakayama K."/>
            <person name="Satake H."/>
        </authorList>
    </citation>
    <scope>NUCLEOTIDE SEQUENCE</scope>
</reference>
<organism evidence="2 3">
    <name type="scientific">Tanacetum coccineum</name>
    <dbReference type="NCBI Taxonomy" id="301880"/>
    <lineage>
        <taxon>Eukaryota</taxon>
        <taxon>Viridiplantae</taxon>
        <taxon>Streptophyta</taxon>
        <taxon>Embryophyta</taxon>
        <taxon>Tracheophyta</taxon>
        <taxon>Spermatophyta</taxon>
        <taxon>Magnoliopsida</taxon>
        <taxon>eudicotyledons</taxon>
        <taxon>Gunneridae</taxon>
        <taxon>Pentapetalae</taxon>
        <taxon>asterids</taxon>
        <taxon>campanulids</taxon>
        <taxon>Asterales</taxon>
        <taxon>Asteraceae</taxon>
        <taxon>Asteroideae</taxon>
        <taxon>Anthemideae</taxon>
        <taxon>Anthemidinae</taxon>
        <taxon>Tanacetum</taxon>
    </lineage>
</organism>
<dbReference type="Proteomes" id="UP001151760">
    <property type="component" value="Unassembled WGS sequence"/>
</dbReference>
<dbReference type="SUPFAM" id="SSF53098">
    <property type="entry name" value="Ribonuclease H-like"/>
    <property type="match status" value="1"/>
</dbReference>
<evidence type="ECO:0000313" key="3">
    <source>
        <dbReference type="Proteomes" id="UP001151760"/>
    </source>
</evidence>
<dbReference type="EMBL" id="BQNB010014545">
    <property type="protein sequence ID" value="GJT29466.1"/>
    <property type="molecule type" value="Genomic_DNA"/>
</dbReference>
<dbReference type="Gene3D" id="3.30.420.10">
    <property type="entry name" value="Ribonuclease H-like superfamily/Ribonuclease H"/>
    <property type="match status" value="1"/>
</dbReference>